<dbReference type="RefSeq" id="WP_171581109.1">
    <property type="nucleotide sequence ID" value="NZ_JAAVLX010000006.1"/>
</dbReference>
<dbReference type="AlphaFoldDB" id="A0A7Y4GU03"/>
<comment type="caution">
    <text evidence="1">The sequence shown here is derived from an EMBL/GenBank/DDBJ whole genome shotgun (WGS) entry which is preliminary data.</text>
</comment>
<dbReference type="Proteomes" id="UP000544122">
    <property type="component" value="Unassembled WGS sequence"/>
</dbReference>
<reference evidence="1 2" key="1">
    <citation type="submission" date="2020-03" db="EMBL/GenBank/DDBJ databases">
        <title>Bradyrhizobium diversity isolated from nodules of Indigofera sp.</title>
        <authorList>
            <person name="Klepa M."/>
            <person name="Helene L."/>
            <person name="Hungria M."/>
        </authorList>
    </citation>
    <scope>NUCLEOTIDE SEQUENCE [LARGE SCALE GENOMIC DNA]</scope>
    <source>
        <strain evidence="1 2">WSM 1791</strain>
    </source>
</reference>
<evidence type="ECO:0000313" key="2">
    <source>
        <dbReference type="Proteomes" id="UP000544122"/>
    </source>
</evidence>
<proteinExistence type="predicted"/>
<organism evidence="1 2">
    <name type="scientific">Bradyrhizobium australiense</name>
    <dbReference type="NCBI Taxonomy" id="2721161"/>
    <lineage>
        <taxon>Bacteria</taxon>
        <taxon>Pseudomonadati</taxon>
        <taxon>Pseudomonadota</taxon>
        <taxon>Alphaproteobacteria</taxon>
        <taxon>Hyphomicrobiales</taxon>
        <taxon>Nitrobacteraceae</taxon>
        <taxon>Bradyrhizobium</taxon>
    </lineage>
</organism>
<sequence>MASEAKLSGVPSRELSPGVPLRLAIGADGRVISVGISAALFGLSGFRHMLHGTYLSLPGHQMPVAAQYPDCIAAPRAMERLEDAHKYSLALRTLPVLVFNRVSTHR</sequence>
<gene>
    <name evidence="1" type="ORF">HCN58_20110</name>
</gene>
<evidence type="ECO:0000313" key="1">
    <source>
        <dbReference type="EMBL" id="NOJ41861.1"/>
    </source>
</evidence>
<dbReference type="EMBL" id="JAAVLX010000006">
    <property type="protein sequence ID" value="NOJ41861.1"/>
    <property type="molecule type" value="Genomic_DNA"/>
</dbReference>
<protein>
    <submittedName>
        <fullName evidence="1">Uncharacterized protein</fullName>
    </submittedName>
</protein>
<name>A0A7Y4GU03_9BRAD</name>
<accession>A0A7Y4GU03</accession>
<keyword evidence="2" id="KW-1185">Reference proteome</keyword>